<dbReference type="AlphaFoldDB" id="X6NVE3"/>
<keyword evidence="2" id="KW-1185">Reference proteome</keyword>
<evidence type="ECO:0000313" key="1">
    <source>
        <dbReference type="EMBL" id="ETO29774.1"/>
    </source>
</evidence>
<proteinExistence type="predicted"/>
<dbReference type="Pfam" id="PF00300">
    <property type="entry name" value="His_Phos_1"/>
    <property type="match status" value="1"/>
</dbReference>
<organism evidence="1 2">
    <name type="scientific">Reticulomyxa filosa</name>
    <dbReference type="NCBI Taxonomy" id="46433"/>
    <lineage>
        <taxon>Eukaryota</taxon>
        <taxon>Sar</taxon>
        <taxon>Rhizaria</taxon>
        <taxon>Retaria</taxon>
        <taxon>Foraminifera</taxon>
        <taxon>Monothalamids</taxon>
        <taxon>Reticulomyxidae</taxon>
        <taxon>Reticulomyxa</taxon>
    </lineage>
</organism>
<accession>X6NVE3</accession>
<dbReference type="InterPro" id="IPR029033">
    <property type="entry name" value="His_PPase_superfam"/>
</dbReference>
<dbReference type="CDD" id="cd07067">
    <property type="entry name" value="HP_PGM_like"/>
    <property type="match status" value="1"/>
</dbReference>
<evidence type="ECO:0000313" key="2">
    <source>
        <dbReference type="Proteomes" id="UP000023152"/>
    </source>
</evidence>
<reference evidence="1 2" key="1">
    <citation type="journal article" date="2013" name="Curr. Biol.">
        <title>The Genome of the Foraminiferan Reticulomyxa filosa.</title>
        <authorList>
            <person name="Glockner G."/>
            <person name="Hulsmann N."/>
            <person name="Schleicher M."/>
            <person name="Noegel A.A."/>
            <person name="Eichinger L."/>
            <person name="Gallinger C."/>
            <person name="Pawlowski J."/>
            <person name="Sierra R."/>
            <person name="Euteneuer U."/>
            <person name="Pillet L."/>
            <person name="Moustafa A."/>
            <person name="Platzer M."/>
            <person name="Groth M."/>
            <person name="Szafranski K."/>
            <person name="Schliwa M."/>
        </authorList>
    </citation>
    <scope>NUCLEOTIDE SEQUENCE [LARGE SCALE GENOMIC DNA]</scope>
</reference>
<evidence type="ECO:0008006" key="3">
    <source>
        <dbReference type="Google" id="ProtNLM"/>
    </source>
</evidence>
<name>X6NVE3_RETFI</name>
<sequence>MSKRSQHTTEPKLYVQLKKHEGGELKKKTLILIRHGESYWNQAQEDKNLVDMYKRCDHPLNANGVDQALELNKKWKKQQSEQESTPELQKFLSAQVILTSPLCRATQVELLCFDYYL</sequence>
<dbReference type="Gene3D" id="3.40.50.1240">
    <property type="entry name" value="Phosphoglycerate mutase-like"/>
    <property type="match status" value="1"/>
</dbReference>
<dbReference type="EMBL" id="ASPP01005852">
    <property type="protein sequence ID" value="ETO29774.1"/>
    <property type="molecule type" value="Genomic_DNA"/>
</dbReference>
<dbReference type="OrthoDB" id="354304at2759"/>
<dbReference type="Proteomes" id="UP000023152">
    <property type="component" value="Unassembled WGS sequence"/>
</dbReference>
<comment type="caution">
    <text evidence="1">The sequence shown here is derived from an EMBL/GenBank/DDBJ whole genome shotgun (WGS) entry which is preliminary data.</text>
</comment>
<dbReference type="SUPFAM" id="SSF53254">
    <property type="entry name" value="Phosphoglycerate mutase-like"/>
    <property type="match status" value="1"/>
</dbReference>
<protein>
    <recommendedName>
        <fullName evidence="3">Phosphoglycerate mutase family protein</fullName>
    </recommendedName>
</protein>
<gene>
    <name evidence="1" type="ORF">RFI_07348</name>
</gene>
<dbReference type="InterPro" id="IPR013078">
    <property type="entry name" value="His_Pase_superF_clade-1"/>
</dbReference>